<dbReference type="RefSeq" id="WP_145463851.1">
    <property type="nucleotide sequence ID" value="NZ_CP059699.1"/>
</dbReference>
<sequence>MSTVSSRNPQWFDEGDYTKMVGPKPLPTAPRRIVKEWVDEQRFYYKETSRPMPDYVVEIENNVDKYHD</sequence>
<reference evidence="1 2" key="1">
    <citation type="submission" date="2019-07" db="EMBL/GenBank/DDBJ databases">
        <title>Genome sequence of Weissella cibaria GK1.</title>
        <authorList>
            <person name="Choi H.-J."/>
        </authorList>
    </citation>
    <scope>NUCLEOTIDE SEQUENCE [LARGE SCALE GENOMIC DNA]</scope>
    <source>
        <strain evidence="1 2">GK1</strain>
    </source>
</reference>
<evidence type="ECO:0000313" key="2">
    <source>
        <dbReference type="Proteomes" id="UP000320012"/>
    </source>
</evidence>
<dbReference type="EMBL" id="VNHC01000002">
    <property type="protein sequence ID" value="TVV27397.1"/>
    <property type="molecule type" value="Genomic_DNA"/>
</dbReference>
<evidence type="ECO:0000313" key="1">
    <source>
        <dbReference type="EMBL" id="TVV27397.1"/>
    </source>
</evidence>
<name>A0A9Q8JI88_9LACO</name>
<accession>A0A9Q8JI88</accession>
<proteinExistence type="predicted"/>
<dbReference type="AlphaFoldDB" id="A0A9Q8JI88"/>
<organism evidence="1 2">
    <name type="scientific">Weissella cibaria</name>
    <dbReference type="NCBI Taxonomy" id="137591"/>
    <lineage>
        <taxon>Bacteria</taxon>
        <taxon>Bacillati</taxon>
        <taxon>Bacillota</taxon>
        <taxon>Bacilli</taxon>
        <taxon>Lactobacillales</taxon>
        <taxon>Lactobacillaceae</taxon>
        <taxon>Weissella</taxon>
    </lineage>
</organism>
<comment type="caution">
    <text evidence="1">The sequence shown here is derived from an EMBL/GenBank/DDBJ whole genome shotgun (WGS) entry which is preliminary data.</text>
</comment>
<protein>
    <submittedName>
        <fullName evidence="1">Uncharacterized protein</fullName>
    </submittedName>
</protein>
<gene>
    <name evidence="1" type="ORF">FO435_05625</name>
</gene>
<dbReference type="Proteomes" id="UP000320012">
    <property type="component" value="Unassembled WGS sequence"/>
</dbReference>